<dbReference type="EMBL" id="MU155135">
    <property type="protein sequence ID" value="KAF9485466.1"/>
    <property type="molecule type" value="Genomic_DNA"/>
</dbReference>
<dbReference type="GO" id="GO:0005524">
    <property type="term" value="F:ATP binding"/>
    <property type="evidence" value="ECO:0007669"/>
    <property type="project" value="InterPro"/>
</dbReference>
<feature type="domain" description="Protein kinase" evidence="1">
    <location>
        <begin position="1"/>
        <end position="329"/>
    </location>
</feature>
<dbReference type="Pfam" id="PF00069">
    <property type="entry name" value="Pkinase"/>
    <property type="match status" value="1"/>
</dbReference>
<comment type="caution">
    <text evidence="2">The sequence shown here is derived from an EMBL/GenBank/DDBJ whole genome shotgun (WGS) entry which is preliminary data.</text>
</comment>
<dbReference type="SUPFAM" id="SSF56112">
    <property type="entry name" value="Protein kinase-like (PK-like)"/>
    <property type="match status" value="1"/>
</dbReference>
<evidence type="ECO:0000259" key="1">
    <source>
        <dbReference type="PROSITE" id="PS50011"/>
    </source>
</evidence>
<dbReference type="AlphaFoldDB" id="A0A9P6CYN6"/>
<sequence length="378" mass="44656">MSDSPIKRLTDSEVYWRDKQPWLLSCGYQLRARYQPDWVPSWITNPPPNPHTGKWKREDFPRRGSAPVMDAIRLSDNVPVMLKEVYAESHPGNQELEVSLYVQSEEQRKDPDNHCVHVYEVLDIPGDEHNVIIVMPLLCPFDFPRFDTIGECLDFFLQIFKGLRYLHRHHIAHRDCTGLNVMMDPSEILPYGFHPVRHRKNREFTGPAYQKYTRTQRPPKYYWIDFGLSVRFHENDASPRVTGLRANDQSAPELRGDDLRQQHDPFPTDIYYLGNLVRTYFTEGHPDYHSITKKMGFEFMQPLVEVMVQENPAKRPTIEQCVVLLEEIVRSQSSCTLRSQFWQMGDTYFGFLYRFFPHWIRRIIFIVTRTPAIPHRSD</sequence>
<dbReference type="Gene3D" id="1.10.510.10">
    <property type="entry name" value="Transferase(Phosphotransferase) domain 1"/>
    <property type="match status" value="1"/>
</dbReference>
<dbReference type="PROSITE" id="PS50011">
    <property type="entry name" value="PROTEIN_KINASE_DOM"/>
    <property type="match status" value="1"/>
</dbReference>
<dbReference type="InterPro" id="IPR011009">
    <property type="entry name" value="Kinase-like_dom_sf"/>
</dbReference>
<evidence type="ECO:0000313" key="3">
    <source>
        <dbReference type="Proteomes" id="UP000807469"/>
    </source>
</evidence>
<keyword evidence="3" id="KW-1185">Reference proteome</keyword>
<dbReference type="InterPro" id="IPR000719">
    <property type="entry name" value="Prot_kinase_dom"/>
</dbReference>
<gene>
    <name evidence="2" type="ORF">BDN70DRAFT_903039</name>
</gene>
<dbReference type="Proteomes" id="UP000807469">
    <property type="component" value="Unassembled WGS sequence"/>
</dbReference>
<accession>A0A9P6CYN6</accession>
<evidence type="ECO:0000313" key="2">
    <source>
        <dbReference type="EMBL" id="KAF9485466.1"/>
    </source>
</evidence>
<dbReference type="SMART" id="SM00220">
    <property type="entry name" value="S_TKc"/>
    <property type="match status" value="1"/>
</dbReference>
<dbReference type="GO" id="GO:0005634">
    <property type="term" value="C:nucleus"/>
    <property type="evidence" value="ECO:0007669"/>
    <property type="project" value="TreeGrafter"/>
</dbReference>
<protein>
    <recommendedName>
        <fullName evidence="1">Protein kinase domain-containing protein</fullName>
    </recommendedName>
</protein>
<dbReference type="GO" id="GO:0004674">
    <property type="term" value="F:protein serine/threonine kinase activity"/>
    <property type="evidence" value="ECO:0007669"/>
    <property type="project" value="TreeGrafter"/>
</dbReference>
<dbReference type="GO" id="GO:0044773">
    <property type="term" value="P:mitotic DNA damage checkpoint signaling"/>
    <property type="evidence" value="ECO:0007669"/>
    <property type="project" value="TreeGrafter"/>
</dbReference>
<organism evidence="2 3">
    <name type="scientific">Pholiota conissans</name>
    <dbReference type="NCBI Taxonomy" id="109636"/>
    <lineage>
        <taxon>Eukaryota</taxon>
        <taxon>Fungi</taxon>
        <taxon>Dikarya</taxon>
        <taxon>Basidiomycota</taxon>
        <taxon>Agaricomycotina</taxon>
        <taxon>Agaricomycetes</taxon>
        <taxon>Agaricomycetidae</taxon>
        <taxon>Agaricales</taxon>
        <taxon>Agaricineae</taxon>
        <taxon>Strophariaceae</taxon>
        <taxon>Pholiota</taxon>
    </lineage>
</organism>
<dbReference type="PANTHER" id="PTHR44167:SF24">
    <property type="entry name" value="SERINE_THREONINE-PROTEIN KINASE CHK2"/>
    <property type="match status" value="1"/>
</dbReference>
<reference evidence="2" key="1">
    <citation type="submission" date="2020-11" db="EMBL/GenBank/DDBJ databases">
        <authorList>
            <consortium name="DOE Joint Genome Institute"/>
            <person name="Ahrendt S."/>
            <person name="Riley R."/>
            <person name="Andreopoulos W."/>
            <person name="Labutti K."/>
            <person name="Pangilinan J."/>
            <person name="Ruiz-Duenas F.J."/>
            <person name="Barrasa J.M."/>
            <person name="Sanchez-Garcia M."/>
            <person name="Camarero S."/>
            <person name="Miyauchi S."/>
            <person name="Serrano A."/>
            <person name="Linde D."/>
            <person name="Babiker R."/>
            <person name="Drula E."/>
            <person name="Ayuso-Fernandez I."/>
            <person name="Pacheco R."/>
            <person name="Padilla G."/>
            <person name="Ferreira P."/>
            <person name="Barriuso J."/>
            <person name="Kellner H."/>
            <person name="Castanera R."/>
            <person name="Alfaro M."/>
            <person name="Ramirez L."/>
            <person name="Pisabarro A.G."/>
            <person name="Kuo A."/>
            <person name="Tritt A."/>
            <person name="Lipzen A."/>
            <person name="He G."/>
            <person name="Yan M."/>
            <person name="Ng V."/>
            <person name="Cullen D."/>
            <person name="Martin F."/>
            <person name="Rosso M.-N."/>
            <person name="Henrissat B."/>
            <person name="Hibbett D."/>
            <person name="Martinez A.T."/>
            <person name="Grigoriev I.V."/>
        </authorList>
    </citation>
    <scope>NUCLEOTIDE SEQUENCE</scope>
    <source>
        <strain evidence="2">CIRM-BRFM 674</strain>
    </source>
</reference>
<dbReference type="PANTHER" id="PTHR44167">
    <property type="entry name" value="OVARIAN-SPECIFIC SERINE/THREONINE-PROTEIN KINASE LOK-RELATED"/>
    <property type="match status" value="1"/>
</dbReference>
<proteinExistence type="predicted"/>
<dbReference type="OrthoDB" id="5987198at2759"/>
<name>A0A9P6CYN6_9AGAR</name>